<feature type="compositionally biased region" description="Basic and acidic residues" evidence="1">
    <location>
        <begin position="1"/>
        <end position="11"/>
    </location>
</feature>
<comment type="caution">
    <text evidence="2">The sequence shown here is derived from an EMBL/GenBank/DDBJ whole genome shotgun (WGS) entry which is preliminary data.</text>
</comment>
<feature type="region of interest" description="Disordered" evidence="1">
    <location>
        <begin position="1"/>
        <end position="24"/>
    </location>
</feature>
<dbReference type="RefSeq" id="WP_166536989.1">
    <property type="nucleotide sequence ID" value="NZ_JAABLM010000008.1"/>
</dbReference>
<feature type="compositionally biased region" description="Polar residues" evidence="1">
    <location>
        <begin position="69"/>
        <end position="79"/>
    </location>
</feature>
<accession>A0ABW9Z8E7</accession>
<dbReference type="Proteomes" id="UP000798602">
    <property type="component" value="Unassembled WGS sequence"/>
</dbReference>
<keyword evidence="3" id="KW-1185">Reference proteome</keyword>
<sequence>MNTDKNKKEEWEGGNDTLAENNAKNEAYLKTEAFKEKAKEVRKKEAENDENDLNYNARNVSRTSVRDNIPNTITDRSVE</sequence>
<feature type="compositionally biased region" description="Polar residues" evidence="1">
    <location>
        <begin position="53"/>
        <end position="63"/>
    </location>
</feature>
<evidence type="ECO:0000313" key="2">
    <source>
        <dbReference type="EMBL" id="NBL65166.1"/>
    </source>
</evidence>
<evidence type="ECO:0000256" key="1">
    <source>
        <dbReference type="SAM" id="MobiDB-lite"/>
    </source>
</evidence>
<gene>
    <name evidence="2" type="ORF">GV828_08145</name>
</gene>
<proteinExistence type="predicted"/>
<protein>
    <submittedName>
        <fullName evidence="2">Uncharacterized protein</fullName>
    </submittedName>
</protein>
<reference evidence="3" key="1">
    <citation type="submission" date="2020-01" db="EMBL/GenBank/DDBJ databases">
        <title>Sphingomonas sp. strain CSW-10.</title>
        <authorList>
            <person name="Chen W.-M."/>
        </authorList>
    </citation>
    <scope>NUCLEOTIDE SEQUENCE [LARGE SCALE GENOMIC DNA]</scope>
    <source>
        <strain evidence="3">NST-5</strain>
    </source>
</reference>
<feature type="region of interest" description="Disordered" evidence="1">
    <location>
        <begin position="40"/>
        <end position="79"/>
    </location>
</feature>
<organism evidence="2 3">
    <name type="scientific">Flavobacterium ichthyis</name>
    <dbReference type="NCBI Taxonomy" id="2698827"/>
    <lineage>
        <taxon>Bacteria</taxon>
        <taxon>Pseudomonadati</taxon>
        <taxon>Bacteroidota</taxon>
        <taxon>Flavobacteriia</taxon>
        <taxon>Flavobacteriales</taxon>
        <taxon>Flavobacteriaceae</taxon>
        <taxon>Flavobacterium</taxon>
    </lineage>
</organism>
<evidence type="ECO:0000313" key="3">
    <source>
        <dbReference type="Proteomes" id="UP000798602"/>
    </source>
</evidence>
<name>A0ABW9Z8E7_9FLAO</name>
<dbReference type="EMBL" id="JAABLM010000008">
    <property type="protein sequence ID" value="NBL65166.1"/>
    <property type="molecule type" value="Genomic_DNA"/>
</dbReference>